<organism evidence="2 3">
    <name type="scientific">Propioniciclava coleopterorum</name>
    <dbReference type="NCBI Taxonomy" id="2714937"/>
    <lineage>
        <taxon>Bacteria</taxon>
        <taxon>Bacillati</taxon>
        <taxon>Actinomycetota</taxon>
        <taxon>Actinomycetes</taxon>
        <taxon>Propionibacteriales</taxon>
        <taxon>Propionibacteriaceae</taxon>
        <taxon>Propioniciclava</taxon>
    </lineage>
</organism>
<dbReference type="PRINTS" id="PR01852">
    <property type="entry name" value="SIBAPROTEIN"/>
</dbReference>
<dbReference type="SUPFAM" id="SSF53955">
    <property type="entry name" value="Lysozyme-like"/>
    <property type="match status" value="1"/>
</dbReference>
<dbReference type="RefSeq" id="WP_166232955.1">
    <property type="nucleotide sequence ID" value="NZ_CP049865.1"/>
</dbReference>
<name>A0A6G7Y5C2_9ACTN</name>
<dbReference type="InterPro" id="IPR023346">
    <property type="entry name" value="Lysozyme-like_dom_sf"/>
</dbReference>
<keyword evidence="3" id="KW-1185">Reference proteome</keyword>
<feature type="signal peptide" evidence="1">
    <location>
        <begin position="1"/>
        <end position="28"/>
    </location>
</feature>
<evidence type="ECO:0000256" key="1">
    <source>
        <dbReference type="SAM" id="SignalP"/>
    </source>
</evidence>
<dbReference type="InterPro" id="IPR009148">
    <property type="entry name" value="PcsB-like"/>
</dbReference>
<evidence type="ECO:0000313" key="3">
    <source>
        <dbReference type="Proteomes" id="UP000501058"/>
    </source>
</evidence>
<evidence type="ECO:0000313" key="2">
    <source>
        <dbReference type="EMBL" id="QIK72010.1"/>
    </source>
</evidence>
<dbReference type="EMBL" id="CP049865">
    <property type="protein sequence ID" value="QIK72010.1"/>
    <property type="molecule type" value="Genomic_DNA"/>
</dbReference>
<accession>A0A6G7Y5C2</accession>
<dbReference type="AlphaFoldDB" id="A0A6G7Y5C2"/>
<sequence>MALFSQLRAVGASAVALAVAAGAGIAFALPGSTTEVTTAVPVQAVATPDISEDQARELLITSRAAEREALATEVSDAAQQRYASLSETDQSIGRTEEALQAQRAAEAKAAAEKAAAEKAAKEKAAADKAAADKAAKDKAAAEKATATASAADAKKLGSASRAANKETARQMALSLYGWGGDQFTCYDNIIMRESVWDHTADNPTSSAYGIPQALPGSKMSSEGADWRTNPATQIKWGLKYVKERYGTPCQAWSFKRANGWY</sequence>
<feature type="chain" id="PRO_5026248844" evidence="1">
    <location>
        <begin position="29"/>
        <end position="261"/>
    </location>
</feature>
<keyword evidence="1" id="KW-0732">Signal</keyword>
<dbReference type="Gene3D" id="1.10.530.10">
    <property type="match status" value="1"/>
</dbReference>
<protein>
    <submittedName>
        <fullName evidence="2">Lytic transglycosylase domain-containing protein</fullName>
    </submittedName>
</protein>
<proteinExistence type="predicted"/>
<reference evidence="2 3" key="1">
    <citation type="submission" date="2020-03" db="EMBL/GenBank/DDBJ databases">
        <title>Propioniciclava sp. nov., isolated from Hydrophilus acuminatus.</title>
        <authorList>
            <person name="Hyun D.-W."/>
            <person name="Bae J.-W."/>
        </authorList>
    </citation>
    <scope>NUCLEOTIDE SEQUENCE [LARGE SCALE GENOMIC DNA]</scope>
    <source>
        <strain evidence="2 3">HDW11</strain>
    </source>
</reference>
<dbReference type="KEGG" id="prv:G7070_06695"/>
<dbReference type="Proteomes" id="UP000501058">
    <property type="component" value="Chromosome"/>
</dbReference>
<gene>
    <name evidence="2" type="ORF">G7070_06695</name>
</gene>